<keyword evidence="2" id="KW-1185">Reference proteome</keyword>
<organism evidence="1 2">
    <name type="scientific">Paralvinella palmiformis</name>
    <dbReference type="NCBI Taxonomy" id="53620"/>
    <lineage>
        <taxon>Eukaryota</taxon>
        <taxon>Metazoa</taxon>
        <taxon>Spiralia</taxon>
        <taxon>Lophotrochozoa</taxon>
        <taxon>Annelida</taxon>
        <taxon>Polychaeta</taxon>
        <taxon>Sedentaria</taxon>
        <taxon>Canalipalpata</taxon>
        <taxon>Terebellida</taxon>
        <taxon>Terebelliformia</taxon>
        <taxon>Alvinellidae</taxon>
        <taxon>Paralvinella</taxon>
    </lineage>
</organism>
<sequence>MGKLRQGSKSHTLDYITKDSPPDVGAKILDDATIIHMLNPRVSRPFQDYAQLILIPYLLSQLESIDMVDIVWDRYLQDSFKQSTRERRMNSGTLQQQRVLENTPIPLNWIGSSWYTG</sequence>
<dbReference type="Proteomes" id="UP001208570">
    <property type="component" value="Unassembled WGS sequence"/>
</dbReference>
<evidence type="ECO:0000313" key="1">
    <source>
        <dbReference type="EMBL" id="KAK2163928.1"/>
    </source>
</evidence>
<evidence type="ECO:0000313" key="2">
    <source>
        <dbReference type="Proteomes" id="UP001208570"/>
    </source>
</evidence>
<dbReference type="EMBL" id="JAODUP010000072">
    <property type="protein sequence ID" value="KAK2163928.1"/>
    <property type="molecule type" value="Genomic_DNA"/>
</dbReference>
<protein>
    <submittedName>
        <fullName evidence="1">Uncharacterized protein</fullName>
    </submittedName>
</protein>
<dbReference type="AlphaFoldDB" id="A0AAD9NCW1"/>
<name>A0AAD9NCW1_9ANNE</name>
<reference evidence="1" key="1">
    <citation type="journal article" date="2023" name="Mol. Biol. Evol.">
        <title>Third-Generation Sequencing Reveals the Adaptive Role of the Epigenome in Three Deep-Sea Polychaetes.</title>
        <authorList>
            <person name="Perez M."/>
            <person name="Aroh O."/>
            <person name="Sun Y."/>
            <person name="Lan Y."/>
            <person name="Juniper S.K."/>
            <person name="Young C.R."/>
            <person name="Angers B."/>
            <person name="Qian P.Y."/>
        </authorList>
    </citation>
    <scope>NUCLEOTIDE SEQUENCE</scope>
    <source>
        <strain evidence="1">P08H-3</strain>
    </source>
</reference>
<comment type="caution">
    <text evidence="1">The sequence shown here is derived from an EMBL/GenBank/DDBJ whole genome shotgun (WGS) entry which is preliminary data.</text>
</comment>
<accession>A0AAD9NCW1</accession>
<gene>
    <name evidence="1" type="ORF">LSH36_72g07019</name>
</gene>
<proteinExistence type="predicted"/>